<dbReference type="Proteomes" id="UP001145742">
    <property type="component" value="Unassembled WGS sequence"/>
</dbReference>
<dbReference type="EMBL" id="WHWB01033709">
    <property type="protein sequence ID" value="KAJ7417968.1"/>
    <property type="molecule type" value="Genomic_DNA"/>
</dbReference>
<sequence>MESRPTGTMDTQTAAEPEEQPVPVAVNLMEKKKLKTKSVHLVKNKEEAASSEQEEVAGPVIITQLLSSG</sequence>
<gene>
    <name evidence="2" type="ORF">WISP_61806</name>
</gene>
<proteinExistence type="predicted"/>
<feature type="compositionally biased region" description="Polar residues" evidence="1">
    <location>
        <begin position="1"/>
        <end position="14"/>
    </location>
</feature>
<accession>A0ABQ9DAB6</accession>
<name>A0ABQ9DAB6_9PASS</name>
<organism evidence="2 3">
    <name type="scientific">Willisornis vidua</name>
    <name type="common">Xingu scale-backed antbird</name>
    <dbReference type="NCBI Taxonomy" id="1566151"/>
    <lineage>
        <taxon>Eukaryota</taxon>
        <taxon>Metazoa</taxon>
        <taxon>Chordata</taxon>
        <taxon>Craniata</taxon>
        <taxon>Vertebrata</taxon>
        <taxon>Euteleostomi</taxon>
        <taxon>Archelosauria</taxon>
        <taxon>Archosauria</taxon>
        <taxon>Dinosauria</taxon>
        <taxon>Saurischia</taxon>
        <taxon>Theropoda</taxon>
        <taxon>Coelurosauria</taxon>
        <taxon>Aves</taxon>
        <taxon>Neognathae</taxon>
        <taxon>Neoaves</taxon>
        <taxon>Telluraves</taxon>
        <taxon>Australaves</taxon>
        <taxon>Passeriformes</taxon>
        <taxon>Thamnophilidae</taxon>
        <taxon>Willisornis</taxon>
    </lineage>
</organism>
<evidence type="ECO:0000313" key="2">
    <source>
        <dbReference type="EMBL" id="KAJ7417968.1"/>
    </source>
</evidence>
<feature type="region of interest" description="Disordered" evidence="1">
    <location>
        <begin position="1"/>
        <end position="20"/>
    </location>
</feature>
<comment type="caution">
    <text evidence="2">The sequence shown here is derived from an EMBL/GenBank/DDBJ whole genome shotgun (WGS) entry which is preliminary data.</text>
</comment>
<evidence type="ECO:0000256" key="1">
    <source>
        <dbReference type="SAM" id="MobiDB-lite"/>
    </source>
</evidence>
<reference evidence="2" key="1">
    <citation type="submission" date="2019-10" db="EMBL/GenBank/DDBJ databases">
        <authorList>
            <person name="Soares A.E.R."/>
            <person name="Aleixo A."/>
            <person name="Schneider P."/>
            <person name="Miyaki C.Y."/>
            <person name="Schneider M.P."/>
            <person name="Mello C."/>
            <person name="Vasconcelos A.T.R."/>
        </authorList>
    </citation>
    <scope>NUCLEOTIDE SEQUENCE</scope>
    <source>
        <tissue evidence="2">Muscle</tissue>
    </source>
</reference>
<protein>
    <submittedName>
        <fullName evidence="2">Uncharacterized protein</fullName>
    </submittedName>
</protein>
<evidence type="ECO:0000313" key="3">
    <source>
        <dbReference type="Proteomes" id="UP001145742"/>
    </source>
</evidence>
<keyword evidence="3" id="KW-1185">Reference proteome</keyword>